<name>C4IBX6_CLOBU</name>
<dbReference type="AlphaFoldDB" id="C4IBX6"/>
<keyword evidence="3" id="KW-0902">Two-component regulatory system</keyword>
<keyword evidence="6" id="KW-0804">Transcription</keyword>
<dbReference type="PANTHER" id="PTHR48111:SF40">
    <property type="entry name" value="PHOSPHATE REGULON TRANSCRIPTIONAL REGULATORY PROTEIN PHOB"/>
    <property type="match status" value="1"/>
</dbReference>
<dbReference type="InterPro" id="IPR039420">
    <property type="entry name" value="WalR-like"/>
</dbReference>
<keyword evidence="13" id="KW-1185">Reference proteome</keyword>
<dbReference type="InterPro" id="IPR036388">
    <property type="entry name" value="WH-like_DNA-bd_sf"/>
</dbReference>
<dbReference type="GO" id="GO:0000156">
    <property type="term" value="F:phosphorelay response regulator activity"/>
    <property type="evidence" value="ECO:0007669"/>
    <property type="project" value="TreeGrafter"/>
</dbReference>
<evidence type="ECO:0000256" key="3">
    <source>
        <dbReference type="ARBA" id="ARBA00023012"/>
    </source>
</evidence>
<dbReference type="CDD" id="cd17574">
    <property type="entry name" value="REC_OmpR"/>
    <property type="match status" value="1"/>
</dbReference>
<dbReference type="Pfam" id="PF00072">
    <property type="entry name" value="Response_reg"/>
    <property type="match status" value="1"/>
</dbReference>
<dbReference type="GO" id="GO:0006355">
    <property type="term" value="P:regulation of DNA-templated transcription"/>
    <property type="evidence" value="ECO:0007669"/>
    <property type="project" value="InterPro"/>
</dbReference>
<feature type="domain" description="Response regulatory" evidence="10">
    <location>
        <begin position="22"/>
        <end position="135"/>
    </location>
</feature>
<dbReference type="HOGENOM" id="CLU_000445_30_4_9"/>
<organism evidence="12 13">
    <name type="scientific">Clostridium butyricum E4 str. BoNT E BL5262</name>
    <dbReference type="NCBI Taxonomy" id="632245"/>
    <lineage>
        <taxon>Bacteria</taxon>
        <taxon>Bacillati</taxon>
        <taxon>Bacillota</taxon>
        <taxon>Clostridia</taxon>
        <taxon>Eubacteriales</taxon>
        <taxon>Clostridiaceae</taxon>
        <taxon>Clostridium</taxon>
    </lineage>
</organism>
<dbReference type="SMART" id="SM00448">
    <property type="entry name" value="REC"/>
    <property type="match status" value="1"/>
</dbReference>
<dbReference type="SMART" id="SM00862">
    <property type="entry name" value="Trans_reg_C"/>
    <property type="match status" value="1"/>
</dbReference>
<dbReference type="Proteomes" id="UP000003081">
    <property type="component" value="Unassembled WGS sequence"/>
</dbReference>
<dbReference type="CDD" id="cd00383">
    <property type="entry name" value="trans_reg_C"/>
    <property type="match status" value="1"/>
</dbReference>
<reference evidence="12 13" key="1">
    <citation type="submission" date="2009-08" db="EMBL/GenBank/DDBJ databases">
        <authorList>
            <person name="Shrivastava S."/>
            <person name="Brinkac L.B."/>
            <person name="Brown J.L."/>
            <person name="Bruce D.B."/>
            <person name="Detter C."/>
            <person name="Green L.D."/>
            <person name="Munk C.A."/>
            <person name="Rogers Y.C."/>
            <person name="Tapia R."/>
            <person name="Sims D.R."/>
            <person name="Smith L.A."/>
            <person name="Smith T.J."/>
            <person name="Sutton G."/>
            <person name="Brettin T."/>
        </authorList>
    </citation>
    <scope>NUCLEOTIDE SEQUENCE [LARGE SCALE GENOMIC DNA]</scope>
    <source>
        <strain evidence="13">E4 str. BoNT E BL5262</strain>
    </source>
</reference>
<dbReference type="InterPro" id="IPR016032">
    <property type="entry name" value="Sig_transdc_resp-reg_C-effctor"/>
</dbReference>
<dbReference type="FunFam" id="1.10.10.10:FF:000018">
    <property type="entry name" value="DNA-binding response regulator ResD"/>
    <property type="match status" value="1"/>
</dbReference>
<evidence type="ECO:0000259" key="10">
    <source>
        <dbReference type="PROSITE" id="PS50110"/>
    </source>
</evidence>
<evidence type="ECO:0000313" key="13">
    <source>
        <dbReference type="Proteomes" id="UP000003081"/>
    </source>
</evidence>
<dbReference type="GO" id="GO:0000976">
    <property type="term" value="F:transcription cis-regulatory region binding"/>
    <property type="evidence" value="ECO:0007669"/>
    <property type="project" value="TreeGrafter"/>
</dbReference>
<evidence type="ECO:0000313" key="12">
    <source>
        <dbReference type="EMBL" id="EEP56285.1"/>
    </source>
</evidence>
<comment type="function">
    <text evidence="7">May play the central regulatory role in sporulation. It may be an element of the effector pathway responsible for the activation of sporulation genes in response to nutritional stress. Spo0A may act in concert with spo0H (a sigma factor) to control the expression of some genes that are critical to the sporulation process.</text>
</comment>
<dbReference type="PROSITE" id="PS51755">
    <property type="entry name" value="OMPR_PHOB"/>
    <property type="match status" value="1"/>
</dbReference>
<feature type="DNA-binding region" description="OmpR/PhoB-type" evidence="9">
    <location>
        <begin position="151"/>
        <end position="249"/>
    </location>
</feature>
<proteinExistence type="predicted"/>
<dbReference type="Gene3D" id="1.10.10.10">
    <property type="entry name" value="Winged helix-like DNA-binding domain superfamily/Winged helix DNA-binding domain"/>
    <property type="match status" value="1"/>
</dbReference>
<dbReference type="STRING" id="1492.ATN24_18305"/>
<dbReference type="Gene3D" id="3.40.50.2300">
    <property type="match status" value="1"/>
</dbReference>
<evidence type="ECO:0000256" key="4">
    <source>
        <dbReference type="ARBA" id="ARBA00023015"/>
    </source>
</evidence>
<dbReference type="SUPFAM" id="SSF52172">
    <property type="entry name" value="CheY-like"/>
    <property type="match status" value="1"/>
</dbReference>
<keyword evidence="5 9" id="KW-0238">DNA-binding</keyword>
<evidence type="ECO:0000256" key="7">
    <source>
        <dbReference type="ARBA" id="ARBA00024867"/>
    </source>
</evidence>
<dbReference type="Pfam" id="PF00486">
    <property type="entry name" value="Trans_reg_C"/>
    <property type="match status" value="1"/>
</dbReference>
<keyword evidence="4" id="KW-0805">Transcription regulation</keyword>
<sequence>MQSNTVKYYVRLKKIGDDNIFNVLIIDDEVEIVELMEVYLVNEGYKVFKAYNGNDGINIVDKEKIDLIVLDIMMPGIDGFQICMKIRKDYNIPIIMISAKSQDMDKIQGLSVGADDYMVKPFNPMEFIARVKSQIRRYVYLNEKNDSNNDIDTIKVKEITINKKNHKVCKLGRELKLTPIEYDILLLLSNNLGNVFSAEQIFKEVWKEKYFEGNNTVMVHMWRLREKIEENPKEPTIIKTVWGVGYKIE</sequence>
<dbReference type="eggNOG" id="COG0745">
    <property type="taxonomic scope" value="Bacteria"/>
</dbReference>
<evidence type="ECO:0000256" key="5">
    <source>
        <dbReference type="ARBA" id="ARBA00023125"/>
    </source>
</evidence>
<protein>
    <recommendedName>
        <fullName evidence="1">Stage 0 sporulation protein A homolog</fullName>
    </recommendedName>
</protein>
<comment type="caution">
    <text evidence="12">The sequence shown here is derived from an EMBL/GenBank/DDBJ whole genome shotgun (WGS) entry which is preliminary data.</text>
</comment>
<dbReference type="GO" id="GO:0032993">
    <property type="term" value="C:protein-DNA complex"/>
    <property type="evidence" value="ECO:0007669"/>
    <property type="project" value="TreeGrafter"/>
</dbReference>
<dbReference type="FunFam" id="3.40.50.2300:FF:000001">
    <property type="entry name" value="DNA-binding response regulator PhoB"/>
    <property type="match status" value="1"/>
</dbReference>
<dbReference type="InterPro" id="IPR001867">
    <property type="entry name" value="OmpR/PhoB-type_DNA-bd"/>
</dbReference>
<evidence type="ECO:0000256" key="6">
    <source>
        <dbReference type="ARBA" id="ARBA00023163"/>
    </source>
</evidence>
<dbReference type="InterPro" id="IPR011006">
    <property type="entry name" value="CheY-like_superfamily"/>
</dbReference>
<evidence type="ECO:0000259" key="11">
    <source>
        <dbReference type="PROSITE" id="PS51755"/>
    </source>
</evidence>
<evidence type="ECO:0000256" key="2">
    <source>
        <dbReference type="ARBA" id="ARBA00022553"/>
    </source>
</evidence>
<dbReference type="PANTHER" id="PTHR48111">
    <property type="entry name" value="REGULATOR OF RPOS"/>
    <property type="match status" value="1"/>
</dbReference>
<evidence type="ECO:0000256" key="9">
    <source>
        <dbReference type="PROSITE-ProRule" id="PRU01091"/>
    </source>
</evidence>
<dbReference type="SUPFAM" id="SSF46894">
    <property type="entry name" value="C-terminal effector domain of the bipartite response regulators"/>
    <property type="match status" value="1"/>
</dbReference>
<keyword evidence="2 8" id="KW-0597">Phosphoprotein</keyword>
<dbReference type="EMBL" id="ACOM01000001">
    <property type="protein sequence ID" value="EEP56285.1"/>
    <property type="molecule type" value="Genomic_DNA"/>
</dbReference>
<dbReference type="InterPro" id="IPR001789">
    <property type="entry name" value="Sig_transdc_resp-reg_receiver"/>
</dbReference>
<feature type="modified residue" description="4-aspartylphosphate" evidence="8">
    <location>
        <position position="71"/>
    </location>
</feature>
<accession>C4IBX6</accession>
<dbReference type="GO" id="GO:0005829">
    <property type="term" value="C:cytosol"/>
    <property type="evidence" value="ECO:0007669"/>
    <property type="project" value="TreeGrafter"/>
</dbReference>
<feature type="domain" description="OmpR/PhoB-type" evidence="11">
    <location>
        <begin position="151"/>
        <end position="249"/>
    </location>
</feature>
<gene>
    <name evidence="12" type="ORF">CLP_0650</name>
</gene>
<evidence type="ECO:0000256" key="8">
    <source>
        <dbReference type="PROSITE-ProRule" id="PRU00169"/>
    </source>
</evidence>
<evidence type="ECO:0000256" key="1">
    <source>
        <dbReference type="ARBA" id="ARBA00018672"/>
    </source>
</evidence>
<dbReference type="PROSITE" id="PS50110">
    <property type="entry name" value="RESPONSE_REGULATORY"/>
    <property type="match status" value="1"/>
</dbReference>
<dbReference type="Gene3D" id="6.10.250.690">
    <property type="match status" value="1"/>
</dbReference>